<dbReference type="GO" id="GO:0005634">
    <property type="term" value="C:nucleus"/>
    <property type="evidence" value="ECO:0007669"/>
    <property type="project" value="UniProtKB-SubCell"/>
</dbReference>
<evidence type="ECO:0000256" key="4">
    <source>
        <dbReference type="ARBA" id="ARBA00023125"/>
    </source>
</evidence>
<evidence type="ECO:0000256" key="1">
    <source>
        <dbReference type="ARBA" id="ARBA00004123"/>
    </source>
</evidence>
<dbReference type="SUPFAM" id="SSF57701">
    <property type="entry name" value="Zn2/Cys6 DNA-binding domain"/>
    <property type="match status" value="1"/>
</dbReference>
<dbReference type="CDD" id="cd00067">
    <property type="entry name" value="GAL4"/>
    <property type="match status" value="1"/>
</dbReference>
<organism evidence="8 9">
    <name type="scientific">Aspergillus bertholletiae</name>
    <dbReference type="NCBI Taxonomy" id="1226010"/>
    <lineage>
        <taxon>Eukaryota</taxon>
        <taxon>Fungi</taxon>
        <taxon>Dikarya</taxon>
        <taxon>Ascomycota</taxon>
        <taxon>Pezizomycotina</taxon>
        <taxon>Eurotiomycetes</taxon>
        <taxon>Eurotiomycetidae</taxon>
        <taxon>Eurotiales</taxon>
        <taxon>Aspergillaceae</taxon>
        <taxon>Aspergillus</taxon>
        <taxon>Aspergillus subgen. Circumdati</taxon>
    </lineage>
</organism>
<dbReference type="CDD" id="cd12148">
    <property type="entry name" value="fungal_TF_MHR"/>
    <property type="match status" value="1"/>
</dbReference>
<evidence type="ECO:0000259" key="7">
    <source>
        <dbReference type="PROSITE" id="PS50048"/>
    </source>
</evidence>
<dbReference type="GO" id="GO:0003677">
    <property type="term" value="F:DNA binding"/>
    <property type="evidence" value="ECO:0007669"/>
    <property type="project" value="UniProtKB-KW"/>
</dbReference>
<feature type="domain" description="Zn(2)-C6 fungal-type" evidence="7">
    <location>
        <begin position="6"/>
        <end position="38"/>
    </location>
</feature>
<dbReference type="Proteomes" id="UP000326198">
    <property type="component" value="Unassembled WGS sequence"/>
</dbReference>
<dbReference type="InterPro" id="IPR036864">
    <property type="entry name" value="Zn2-C6_fun-type_DNA-bd_sf"/>
</dbReference>
<gene>
    <name evidence="8" type="ORF">BDV26DRAFT_282263</name>
</gene>
<dbReference type="InterPro" id="IPR007219">
    <property type="entry name" value="XnlR_reg_dom"/>
</dbReference>
<keyword evidence="2" id="KW-0479">Metal-binding</keyword>
<sequence length="573" mass="65721">MRPASSCTKCRSRKKRCIVLQQGRSCTSCSKKKWECELADGSRRISDTGNPGTLSSNGRLALPRLRQGPESRIESSAPELMHGVLPIDISLPPDSVCNELVDLYFDLIEEKQLLLFHPATFIAAQRAGQVPEFIILGIIALVARFSSNPYFEDVHPWHRARHWFKAAMQSFNTRSQLINLSALQGSILLSFVALAEGDSAQEALLSSQAICMVRMLRLPINLSADPIQREVEIRIFWVMWMMENWYAARTLIPRQLMASPSFRRPLEEVVYRNMKPEHSPSEYSEMRIDALGLRDCGLWTWMLPLSEFHDRVMRLNDEIVQNTVSEVDIRQRVRELSQQLDGYLRSLPSHLQHTQENRTRHTSHGLGREFAILQLNYHHQCQMLYYQFLNKKSESQEGGTDHEAAMYAARCKIHAAALSQVMWDTNSRAGMECIWSPVNGHLLVVASSVLLYSLLFDTDDESVARAKKLLEQNFIMLLQFRKHWSLVELSMTRLRAFHRACQMNSTQENFDMDRWMIYFLNRYDAHVSERYGDGVYGSVPSDISTDTAPAPDLWLQLSEEASTGGWTTNIFIN</sequence>
<name>A0A5N7B432_9EURO</name>
<comment type="subcellular location">
    <subcellularLocation>
        <location evidence="1">Nucleus</location>
    </subcellularLocation>
</comment>
<dbReference type="PROSITE" id="PS50048">
    <property type="entry name" value="ZN2_CY6_FUNGAL_2"/>
    <property type="match status" value="1"/>
</dbReference>
<dbReference type="PANTHER" id="PTHR47338">
    <property type="entry name" value="ZN(II)2CYS6 TRANSCRIPTION FACTOR (EUROFUNG)-RELATED"/>
    <property type="match status" value="1"/>
</dbReference>
<keyword evidence="5" id="KW-0804">Transcription</keyword>
<dbReference type="GO" id="GO:0009893">
    <property type="term" value="P:positive regulation of metabolic process"/>
    <property type="evidence" value="ECO:0007669"/>
    <property type="project" value="UniProtKB-ARBA"/>
</dbReference>
<evidence type="ECO:0000256" key="6">
    <source>
        <dbReference type="ARBA" id="ARBA00023242"/>
    </source>
</evidence>
<dbReference type="SMART" id="SM00066">
    <property type="entry name" value="GAL4"/>
    <property type="match status" value="1"/>
</dbReference>
<proteinExistence type="predicted"/>
<evidence type="ECO:0000313" key="8">
    <source>
        <dbReference type="EMBL" id="KAE8376867.1"/>
    </source>
</evidence>
<dbReference type="GO" id="GO:0006351">
    <property type="term" value="P:DNA-templated transcription"/>
    <property type="evidence" value="ECO:0007669"/>
    <property type="project" value="InterPro"/>
</dbReference>
<evidence type="ECO:0000256" key="2">
    <source>
        <dbReference type="ARBA" id="ARBA00022723"/>
    </source>
</evidence>
<evidence type="ECO:0000256" key="5">
    <source>
        <dbReference type="ARBA" id="ARBA00023163"/>
    </source>
</evidence>
<dbReference type="AlphaFoldDB" id="A0A5N7B432"/>
<evidence type="ECO:0000313" key="9">
    <source>
        <dbReference type="Proteomes" id="UP000326198"/>
    </source>
</evidence>
<dbReference type="PANTHER" id="PTHR47338:SF16">
    <property type="entry name" value="TRANSCRIPTION FACTOR, PUTATIVE (AFU_ORTHOLOGUE AFUA_2G09360)-RELATED"/>
    <property type="match status" value="1"/>
</dbReference>
<keyword evidence="6" id="KW-0539">Nucleus</keyword>
<dbReference type="Gene3D" id="4.10.240.10">
    <property type="entry name" value="Zn(2)-C6 fungal-type DNA-binding domain"/>
    <property type="match status" value="1"/>
</dbReference>
<dbReference type="PROSITE" id="PS00463">
    <property type="entry name" value="ZN2_CY6_FUNGAL_1"/>
    <property type="match status" value="1"/>
</dbReference>
<dbReference type="EMBL" id="ML736232">
    <property type="protein sequence ID" value="KAE8376867.1"/>
    <property type="molecule type" value="Genomic_DNA"/>
</dbReference>
<reference evidence="8 9" key="1">
    <citation type="submission" date="2019-04" db="EMBL/GenBank/DDBJ databases">
        <title>Friends and foes A comparative genomics studyof 23 Aspergillus species from section Flavi.</title>
        <authorList>
            <consortium name="DOE Joint Genome Institute"/>
            <person name="Kjaerbolling I."/>
            <person name="Vesth T."/>
            <person name="Frisvad J.C."/>
            <person name="Nybo J.L."/>
            <person name="Theobald S."/>
            <person name="Kildgaard S."/>
            <person name="Isbrandt T."/>
            <person name="Kuo A."/>
            <person name="Sato A."/>
            <person name="Lyhne E.K."/>
            <person name="Kogle M.E."/>
            <person name="Wiebenga A."/>
            <person name="Kun R.S."/>
            <person name="Lubbers R.J."/>
            <person name="Makela M.R."/>
            <person name="Barry K."/>
            <person name="Chovatia M."/>
            <person name="Clum A."/>
            <person name="Daum C."/>
            <person name="Haridas S."/>
            <person name="He G."/>
            <person name="LaButti K."/>
            <person name="Lipzen A."/>
            <person name="Mondo S."/>
            <person name="Riley R."/>
            <person name="Salamov A."/>
            <person name="Simmons B.A."/>
            <person name="Magnuson J.K."/>
            <person name="Henrissat B."/>
            <person name="Mortensen U.H."/>
            <person name="Larsen T.O."/>
            <person name="Devries R.P."/>
            <person name="Grigoriev I.V."/>
            <person name="Machida M."/>
            <person name="Baker S.E."/>
            <person name="Andersen M.R."/>
        </authorList>
    </citation>
    <scope>NUCLEOTIDE SEQUENCE [LARGE SCALE GENOMIC DNA]</scope>
    <source>
        <strain evidence="8 9">IBT 29228</strain>
    </source>
</reference>
<accession>A0A5N7B432</accession>
<dbReference type="Pfam" id="PF04082">
    <property type="entry name" value="Fungal_trans"/>
    <property type="match status" value="1"/>
</dbReference>
<keyword evidence="3" id="KW-0805">Transcription regulation</keyword>
<keyword evidence="9" id="KW-1185">Reference proteome</keyword>
<evidence type="ECO:0000256" key="3">
    <source>
        <dbReference type="ARBA" id="ARBA00023015"/>
    </source>
</evidence>
<keyword evidence="4" id="KW-0238">DNA-binding</keyword>
<dbReference type="GO" id="GO:0008270">
    <property type="term" value="F:zinc ion binding"/>
    <property type="evidence" value="ECO:0007669"/>
    <property type="project" value="InterPro"/>
</dbReference>
<dbReference type="InterPro" id="IPR050815">
    <property type="entry name" value="TF_fung"/>
</dbReference>
<dbReference type="GO" id="GO:0000981">
    <property type="term" value="F:DNA-binding transcription factor activity, RNA polymerase II-specific"/>
    <property type="evidence" value="ECO:0007669"/>
    <property type="project" value="InterPro"/>
</dbReference>
<protein>
    <recommendedName>
        <fullName evidence="7">Zn(2)-C6 fungal-type domain-containing protein</fullName>
    </recommendedName>
</protein>
<dbReference type="InterPro" id="IPR001138">
    <property type="entry name" value="Zn2Cys6_DnaBD"/>
</dbReference>
<dbReference type="OrthoDB" id="1924787at2759"/>